<protein>
    <recommendedName>
        <fullName evidence="4">DUF2975 domain-containing protein</fullName>
    </recommendedName>
</protein>
<accession>A0ABX1Y6V2</accession>
<proteinExistence type="predicted"/>
<dbReference type="EMBL" id="WHOA01000243">
    <property type="protein sequence ID" value="NOU76637.1"/>
    <property type="molecule type" value="Genomic_DNA"/>
</dbReference>
<evidence type="ECO:0008006" key="4">
    <source>
        <dbReference type="Google" id="ProtNLM"/>
    </source>
</evidence>
<evidence type="ECO:0000256" key="1">
    <source>
        <dbReference type="SAM" id="Phobius"/>
    </source>
</evidence>
<keyword evidence="1" id="KW-0812">Transmembrane</keyword>
<comment type="caution">
    <text evidence="2">The sequence shown here is derived from an EMBL/GenBank/DDBJ whole genome shotgun (WGS) entry which is preliminary data.</text>
</comment>
<dbReference type="Proteomes" id="UP000616779">
    <property type="component" value="Unassembled WGS sequence"/>
</dbReference>
<feature type="transmembrane region" description="Helical" evidence="1">
    <location>
        <begin position="59"/>
        <end position="80"/>
    </location>
</feature>
<keyword evidence="3" id="KW-1185">Reference proteome</keyword>
<keyword evidence="1" id="KW-0472">Membrane</keyword>
<organism evidence="2 3">
    <name type="scientific">Paenibacillus phytorum</name>
    <dbReference type="NCBI Taxonomy" id="2654977"/>
    <lineage>
        <taxon>Bacteria</taxon>
        <taxon>Bacillati</taxon>
        <taxon>Bacillota</taxon>
        <taxon>Bacilli</taxon>
        <taxon>Bacillales</taxon>
        <taxon>Paenibacillaceae</taxon>
        <taxon>Paenibacillus</taxon>
    </lineage>
</organism>
<evidence type="ECO:0000313" key="3">
    <source>
        <dbReference type="Proteomes" id="UP000616779"/>
    </source>
</evidence>
<dbReference type="RefSeq" id="WP_171649179.1">
    <property type="nucleotide sequence ID" value="NZ_WHOA01000243.1"/>
</dbReference>
<keyword evidence="1" id="KW-1133">Transmembrane helix</keyword>
<sequence>MNMLLAIIGGLLGLFVTGVAIYTAWMVHQLWKQQAAAPKPAGQVEIAVKYFSKWTVFDYAVILLFIIGLLLLVAELFAVWRDQTVIANFHFSYLLTGIIISAMGMLLLFVRLVVVLGFIQSGALHRTVTVAPDHQNEPDNTDKAE</sequence>
<evidence type="ECO:0000313" key="2">
    <source>
        <dbReference type="EMBL" id="NOU76637.1"/>
    </source>
</evidence>
<name>A0ABX1Y6V2_9BACL</name>
<gene>
    <name evidence="2" type="ORF">GC098_35650</name>
</gene>
<feature type="transmembrane region" description="Helical" evidence="1">
    <location>
        <begin position="92"/>
        <end position="119"/>
    </location>
</feature>
<reference evidence="2 3" key="1">
    <citation type="submission" date="2019-10" db="EMBL/GenBank/DDBJ databases">
        <title>Description of Paenibacillus terrestris sp. nov.</title>
        <authorList>
            <person name="Carlier A."/>
            <person name="Qi S."/>
        </authorList>
    </citation>
    <scope>NUCLEOTIDE SEQUENCE [LARGE SCALE GENOMIC DNA]</scope>
    <source>
        <strain evidence="2 3">LMG 31458</strain>
    </source>
</reference>